<evidence type="ECO:0000256" key="1">
    <source>
        <dbReference type="SAM" id="Phobius"/>
    </source>
</evidence>
<dbReference type="InterPro" id="IPR002656">
    <property type="entry name" value="Acyl_transf_3_dom"/>
</dbReference>
<name>A0A819PQY2_9BILA</name>
<feature type="transmembrane region" description="Helical" evidence="1">
    <location>
        <begin position="226"/>
        <end position="244"/>
    </location>
</feature>
<accession>A0A819PQY2</accession>
<feature type="transmembrane region" description="Helical" evidence="1">
    <location>
        <begin position="46"/>
        <end position="67"/>
    </location>
</feature>
<feature type="transmembrane region" description="Helical" evidence="1">
    <location>
        <begin position="133"/>
        <end position="151"/>
    </location>
</feature>
<evidence type="ECO:0000259" key="2">
    <source>
        <dbReference type="Pfam" id="PF01757"/>
    </source>
</evidence>
<keyword evidence="1" id="KW-0472">Membrane</keyword>
<protein>
    <recommendedName>
        <fullName evidence="2">Acyltransferase 3 domain-containing protein</fullName>
    </recommendedName>
</protein>
<evidence type="ECO:0000313" key="4">
    <source>
        <dbReference type="Proteomes" id="UP000663881"/>
    </source>
</evidence>
<dbReference type="PANTHER" id="PTHR23028">
    <property type="entry name" value="ACETYLTRANSFERASE"/>
    <property type="match status" value="1"/>
</dbReference>
<dbReference type="EMBL" id="CAJOAY010003348">
    <property type="protein sequence ID" value="CAF4017182.1"/>
    <property type="molecule type" value="Genomic_DNA"/>
</dbReference>
<proteinExistence type="predicted"/>
<feature type="transmembrane region" description="Helical" evidence="1">
    <location>
        <begin position="335"/>
        <end position="357"/>
    </location>
</feature>
<feature type="domain" description="Acyltransferase 3" evidence="2">
    <location>
        <begin position="47"/>
        <end position="425"/>
    </location>
</feature>
<gene>
    <name evidence="3" type="ORF">OKA104_LOCUS30739</name>
</gene>
<feature type="transmembrane region" description="Helical" evidence="1">
    <location>
        <begin position="283"/>
        <end position="305"/>
    </location>
</feature>
<sequence length="505" mass="58871">MTDKEQLTHIQNNNLHQISNISIEIPIINESPTTETIIKQNTHSKLLYLDGLRGILCLIVVFSHSILMGKTTHEENFSIFFRSWIQHSPLRLFLAGEFAVAGFFVLSGCVLVRRYFEHSNNIHILIGGLIRRFPRLFVPSTIALLCYFSIFHFRPFYGYNECHEIGEGTVNIEEINLGYALLNTFGQYFWMPALYTIQWTMQIEFIFSILIYFIAFLVTRSFIYRYRIIIYILLIFILPIVWLVSHENIPRPVQYLQPFVFGIFLSDLDANGLLNFCHTMKRYWLILIKIILILLTIYFGSYPVFNPMGSFLTPLGSTRVNTDVINGYGTLWSPFGWMFGWFWISFGSFCLLILIMISKNIQNFLSTKIIQFIGKISFSIYLTHYIILCLIDTSFVQWTAPYLGRDLAVIIGLIIFALPITIFISYGFYIFVDAPAVHMSHWLYFIICNRCLKLDKRPQPIRRHIWISLLILFIITIIIGSIPAQQGYSRCDKHFYENSTLTIPI</sequence>
<reference evidence="3" key="1">
    <citation type="submission" date="2021-02" db="EMBL/GenBank/DDBJ databases">
        <authorList>
            <person name="Nowell W R."/>
        </authorList>
    </citation>
    <scope>NUCLEOTIDE SEQUENCE</scope>
</reference>
<organism evidence="3 4">
    <name type="scientific">Adineta steineri</name>
    <dbReference type="NCBI Taxonomy" id="433720"/>
    <lineage>
        <taxon>Eukaryota</taxon>
        <taxon>Metazoa</taxon>
        <taxon>Spiralia</taxon>
        <taxon>Gnathifera</taxon>
        <taxon>Rotifera</taxon>
        <taxon>Eurotatoria</taxon>
        <taxon>Bdelloidea</taxon>
        <taxon>Adinetida</taxon>
        <taxon>Adinetidae</taxon>
        <taxon>Adineta</taxon>
    </lineage>
</organism>
<dbReference type="InterPro" id="IPR050879">
    <property type="entry name" value="Acyltransferase_3"/>
</dbReference>
<feature type="transmembrane region" description="Helical" evidence="1">
    <location>
        <begin position="199"/>
        <end position="219"/>
    </location>
</feature>
<dbReference type="PANTHER" id="PTHR23028:SF134">
    <property type="entry name" value="PUTATIVE (AFU_ORTHOLOGUE AFUA_4G08520)-RELATED"/>
    <property type="match status" value="1"/>
</dbReference>
<dbReference type="GO" id="GO:0016747">
    <property type="term" value="F:acyltransferase activity, transferring groups other than amino-acyl groups"/>
    <property type="evidence" value="ECO:0007669"/>
    <property type="project" value="InterPro"/>
</dbReference>
<feature type="transmembrane region" description="Helical" evidence="1">
    <location>
        <begin position="256"/>
        <end position="276"/>
    </location>
</feature>
<evidence type="ECO:0000313" key="3">
    <source>
        <dbReference type="EMBL" id="CAF4017182.1"/>
    </source>
</evidence>
<feature type="transmembrane region" description="Helical" evidence="1">
    <location>
        <begin position="407"/>
        <end position="432"/>
    </location>
</feature>
<dbReference type="Pfam" id="PF01757">
    <property type="entry name" value="Acyl_transf_3"/>
    <property type="match status" value="1"/>
</dbReference>
<dbReference type="AlphaFoldDB" id="A0A819PQY2"/>
<comment type="caution">
    <text evidence="3">The sequence shown here is derived from an EMBL/GenBank/DDBJ whole genome shotgun (WGS) entry which is preliminary data.</text>
</comment>
<feature type="transmembrane region" description="Helical" evidence="1">
    <location>
        <begin position="92"/>
        <end position="112"/>
    </location>
</feature>
<dbReference type="Proteomes" id="UP000663881">
    <property type="component" value="Unassembled WGS sequence"/>
</dbReference>
<feature type="transmembrane region" description="Helical" evidence="1">
    <location>
        <begin position="465"/>
        <end position="484"/>
    </location>
</feature>
<keyword evidence="1" id="KW-0812">Transmembrane</keyword>
<keyword evidence="1" id="KW-1133">Transmembrane helix</keyword>